<feature type="repeat" description="RCC1" evidence="2">
    <location>
        <begin position="284"/>
        <end position="335"/>
    </location>
</feature>
<feature type="repeat" description="RCC1" evidence="2">
    <location>
        <begin position="397"/>
        <end position="450"/>
    </location>
</feature>
<protein>
    <submittedName>
        <fullName evidence="4">Uncharacterized protein</fullName>
    </submittedName>
</protein>
<keyword evidence="1" id="KW-0677">Repeat</keyword>
<feature type="repeat" description="RCC1" evidence="2">
    <location>
        <begin position="232"/>
        <end position="283"/>
    </location>
</feature>
<accession>A0A7S4KU96</accession>
<evidence type="ECO:0000313" key="4">
    <source>
        <dbReference type="EMBL" id="CAE2305650.1"/>
    </source>
</evidence>
<dbReference type="AlphaFoldDB" id="A0A7S4KU96"/>
<sequence>MTGFDNMLSTQDVLREIMSSGYDVKLENWNTGSHEARETKAPGTPAREDAELLTQAVKSVTAAYMPSQDVSDLYHQHYHTPNQAPRFLEQISISEGAVDSEAHSLLSPQGTSEENSKVEQGALDSSTAFFPTAPQPCLLDAEKQLVADVAALRHEDPRARVVSGPSALSLQPRRDEAIYLFAWGCSHNYQLGTGQYQAQPFPKLVSTLTRLGNGIIDVSYGADHGAAIDSTGKLFTWGLCDHGRLGLKSGKDVPYPTRVDFLKDEVIVDVTCGMYSSACISHDMKVFTWGSGSKGQLGHVEKSDEWLPRSVAALHHIPIVQVALGYEHMAALSLDGDVYTWGEGEHGQLGHGDLNSCSTPKKLLLELENTTGEVADVGSPVLLACGASVTLILTDYGRLISFGMSEFGALGLGEKRLAARPHLITSRIMDKRRFVHLSAGDEHCAAVTSKGNVYTWGQGCFGAVGKPARRAYSNPPDCRKPYKLELPLDKRACATSCGGNYTVILSKDGCVLVLGDDSTEIRPMLYDESNPASVMKASSVLCGRYHSGAILNTLQYEEARRAGAHVGWLSVWQRRMSDFLSLPSRWLRDLGSALRTSNGSYGLISNCQAERGA</sequence>
<dbReference type="PANTHER" id="PTHR22872">
    <property type="entry name" value="BTK-BINDING PROTEIN-RELATED"/>
    <property type="match status" value="1"/>
</dbReference>
<dbReference type="PROSITE" id="PS50012">
    <property type="entry name" value="RCC1_3"/>
    <property type="match status" value="6"/>
</dbReference>
<dbReference type="SUPFAM" id="SSF50985">
    <property type="entry name" value="RCC1/BLIP-II"/>
    <property type="match status" value="1"/>
</dbReference>
<evidence type="ECO:0000256" key="2">
    <source>
        <dbReference type="PROSITE-ProRule" id="PRU00235"/>
    </source>
</evidence>
<proteinExistence type="predicted"/>
<gene>
    <name evidence="4" type="ORF">GTHE00462_LOCUS18444</name>
</gene>
<dbReference type="InterPro" id="IPR009091">
    <property type="entry name" value="RCC1/BLIP-II"/>
</dbReference>
<feature type="repeat" description="RCC1" evidence="2">
    <location>
        <begin position="336"/>
        <end position="396"/>
    </location>
</feature>
<dbReference type="Pfam" id="PF13540">
    <property type="entry name" value="RCC1_2"/>
    <property type="match status" value="1"/>
</dbReference>
<dbReference type="Pfam" id="PF00415">
    <property type="entry name" value="RCC1"/>
    <property type="match status" value="4"/>
</dbReference>
<evidence type="ECO:0000256" key="3">
    <source>
        <dbReference type="SAM" id="MobiDB-lite"/>
    </source>
</evidence>
<feature type="region of interest" description="Disordered" evidence="3">
    <location>
        <begin position="100"/>
        <end position="119"/>
    </location>
</feature>
<dbReference type="InterPro" id="IPR000408">
    <property type="entry name" value="Reg_chr_condens"/>
</dbReference>
<name>A0A7S4KU96_GUITH</name>
<feature type="repeat" description="RCC1" evidence="2">
    <location>
        <begin position="178"/>
        <end position="231"/>
    </location>
</feature>
<dbReference type="InterPro" id="IPR051625">
    <property type="entry name" value="Signaling_Regulatory_Domain"/>
</dbReference>
<reference evidence="4" key="1">
    <citation type="submission" date="2021-01" db="EMBL/GenBank/DDBJ databases">
        <authorList>
            <person name="Corre E."/>
            <person name="Pelletier E."/>
            <person name="Niang G."/>
            <person name="Scheremetjew M."/>
            <person name="Finn R."/>
            <person name="Kale V."/>
            <person name="Holt S."/>
            <person name="Cochrane G."/>
            <person name="Meng A."/>
            <person name="Brown T."/>
            <person name="Cohen L."/>
        </authorList>
    </citation>
    <scope>NUCLEOTIDE SEQUENCE</scope>
    <source>
        <strain evidence="4">CCMP 2712</strain>
    </source>
</reference>
<organism evidence="4">
    <name type="scientific">Guillardia theta</name>
    <name type="common">Cryptophyte</name>
    <name type="synonym">Cryptomonas phi</name>
    <dbReference type="NCBI Taxonomy" id="55529"/>
    <lineage>
        <taxon>Eukaryota</taxon>
        <taxon>Cryptophyceae</taxon>
        <taxon>Pyrenomonadales</taxon>
        <taxon>Geminigeraceae</taxon>
        <taxon>Guillardia</taxon>
    </lineage>
</organism>
<dbReference type="EMBL" id="HBKN01023525">
    <property type="protein sequence ID" value="CAE2305650.1"/>
    <property type="molecule type" value="Transcribed_RNA"/>
</dbReference>
<dbReference type="PRINTS" id="PR00633">
    <property type="entry name" value="RCCNDNSATION"/>
</dbReference>
<dbReference type="Gene3D" id="2.130.10.30">
    <property type="entry name" value="Regulator of chromosome condensation 1/beta-lactamase-inhibitor protein II"/>
    <property type="match status" value="2"/>
</dbReference>
<feature type="repeat" description="RCC1" evidence="2">
    <location>
        <begin position="451"/>
        <end position="508"/>
    </location>
</feature>
<evidence type="ECO:0000256" key="1">
    <source>
        <dbReference type="ARBA" id="ARBA00022737"/>
    </source>
</evidence>